<gene>
    <name evidence="2" type="ORF">ACFQJ9_20335</name>
</gene>
<dbReference type="EMBL" id="JBHTAR010000011">
    <property type="protein sequence ID" value="MFC7201727.1"/>
    <property type="molecule type" value="Genomic_DNA"/>
</dbReference>
<dbReference type="AlphaFoldDB" id="A0ABD5Z901"/>
<comment type="caution">
    <text evidence="2">The sequence shown here is derived from an EMBL/GenBank/DDBJ whole genome shotgun (WGS) entry which is preliminary data.</text>
</comment>
<protein>
    <submittedName>
        <fullName evidence="2">Uncharacterized protein</fullName>
    </submittedName>
</protein>
<name>A0ABD5Z901_9EURY</name>
<evidence type="ECO:0000313" key="3">
    <source>
        <dbReference type="Proteomes" id="UP001596447"/>
    </source>
</evidence>
<sequence>MLATLSTLAPALALQPLQLAGFDLTRLLIAVVAIGVVIFVGRFILSVAWKIVTIAAVVIGLLWLVSNFLP</sequence>
<dbReference type="Pfam" id="PF26072">
    <property type="entry name" value="DUF8029"/>
    <property type="match status" value="1"/>
</dbReference>
<evidence type="ECO:0000313" key="2">
    <source>
        <dbReference type="EMBL" id="MFC7201727.1"/>
    </source>
</evidence>
<dbReference type="RefSeq" id="WP_279528462.1">
    <property type="nucleotide sequence ID" value="NZ_CP122312.1"/>
</dbReference>
<accession>A0ABD5Z901</accession>
<feature type="transmembrane region" description="Helical" evidence="1">
    <location>
        <begin position="23"/>
        <end position="40"/>
    </location>
</feature>
<dbReference type="InterPro" id="IPR058342">
    <property type="entry name" value="DUF8029"/>
</dbReference>
<keyword evidence="3" id="KW-1185">Reference proteome</keyword>
<proteinExistence type="predicted"/>
<organism evidence="2 3">
    <name type="scientific">Halospeciosus flavus</name>
    <dbReference type="NCBI Taxonomy" id="3032283"/>
    <lineage>
        <taxon>Archaea</taxon>
        <taxon>Methanobacteriati</taxon>
        <taxon>Methanobacteriota</taxon>
        <taxon>Stenosarchaea group</taxon>
        <taxon>Halobacteria</taxon>
        <taxon>Halobacteriales</taxon>
        <taxon>Halobacteriaceae</taxon>
        <taxon>Halospeciosus</taxon>
    </lineage>
</organism>
<keyword evidence="1" id="KW-0472">Membrane</keyword>
<dbReference type="Proteomes" id="UP001596447">
    <property type="component" value="Unassembled WGS sequence"/>
</dbReference>
<keyword evidence="1" id="KW-0812">Transmembrane</keyword>
<keyword evidence="1" id="KW-1133">Transmembrane helix</keyword>
<evidence type="ECO:0000256" key="1">
    <source>
        <dbReference type="SAM" id="Phobius"/>
    </source>
</evidence>
<reference evidence="2 3" key="1">
    <citation type="journal article" date="2019" name="Int. J. Syst. Evol. Microbiol.">
        <title>The Global Catalogue of Microorganisms (GCM) 10K type strain sequencing project: providing services to taxonomists for standard genome sequencing and annotation.</title>
        <authorList>
            <consortium name="The Broad Institute Genomics Platform"/>
            <consortium name="The Broad Institute Genome Sequencing Center for Infectious Disease"/>
            <person name="Wu L."/>
            <person name="Ma J."/>
        </authorList>
    </citation>
    <scope>NUCLEOTIDE SEQUENCE [LARGE SCALE GENOMIC DNA]</scope>
    <source>
        <strain evidence="2 3">XZGYJ-43</strain>
    </source>
</reference>
<feature type="transmembrane region" description="Helical" evidence="1">
    <location>
        <begin position="47"/>
        <end position="65"/>
    </location>
</feature>